<keyword evidence="2" id="KW-0812">Transmembrane</keyword>
<feature type="compositionally biased region" description="Low complexity" evidence="1">
    <location>
        <begin position="77"/>
        <end position="87"/>
    </location>
</feature>
<keyword evidence="2" id="KW-0472">Membrane</keyword>
<accession>A0A8H9M0P6</accession>
<protein>
    <submittedName>
        <fullName evidence="3">Uncharacterized protein</fullName>
    </submittedName>
</protein>
<dbReference type="AlphaFoldDB" id="A0A8H9M0P6"/>
<evidence type="ECO:0000256" key="1">
    <source>
        <dbReference type="SAM" id="MobiDB-lite"/>
    </source>
</evidence>
<dbReference type="EMBL" id="BMZN01000003">
    <property type="protein sequence ID" value="GHC49204.1"/>
    <property type="molecule type" value="Genomic_DNA"/>
</dbReference>
<evidence type="ECO:0000313" key="4">
    <source>
        <dbReference type="Proteomes" id="UP000608923"/>
    </source>
</evidence>
<keyword evidence="4" id="KW-1185">Reference proteome</keyword>
<feature type="compositionally biased region" description="Polar residues" evidence="1">
    <location>
        <begin position="89"/>
        <end position="104"/>
    </location>
</feature>
<proteinExistence type="predicted"/>
<sequence length="112" mass="12501">MPQTIPSSLSSKPYQDNSLAAQVWTRSARRPPAAPLKGRKRWSRYERLSFSMLLSSWGILIVVVSWLFFSNSHLETRTSSTSGSHSSFYMGTSAQSADEATPQETRSDGDQQ</sequence>
<evidence type="ECO:0000256" key="2">
    <source>
        <dbReference type="SAM" id="Phobius"/>
    </source>
</evidence>
<name>A0A8H9M0P6_9BURK</name>
<evidence type="ECO:0000313" key="3">
    <source>
        <dbReference type="EMBL" id="GHC49204.1"/>
    </source>
</evidence>
<keyword evidence="2" id="KW-1133">Transmembrane helix</keyword>
<dbReference type="Proteomes" id="UP000608923">
    <property type="component" value="Unassembled WGS sequence"/>
</dbReference>
<feature type="region of interest" description="Disordered" evidence="1">
    <location>
        <begin position="76"/>
        <end position="112"/>
    </location>
</feature>
<gene>
    <name evidence="3" type="ORF">GCM10010096_21140</name>
</gene>
<feature type="transmembrane region" description="Helical" evidence="2">
    <location>
        <begin position="48"/>
        <end position="69"/>
    </location>
</feature>
<reference evidence="4" key="1">
    <citation type="journal article" date="2019" name="Int. J. Syst. Evol. Microbiol.">
        <title>The Global Catalogue of Microorganisms (GCM) 10K type strain sequencing project: providing services to taxonomists for standard genome sequencing and annotation.</title>
        <authorList>
            <consortium name="The Broad Institute Genomics Platform"/>
            <consortium name="The Broad Institute Genome Sequencing Center for Infectious Disease"/>
            <person name="Wu L."/>
            <person name="Ma J."/>
        </authorList>
    </citation>
    <scope>NUCLEOTIDE SEQUENCE [LARGE SCALE GENOMIC DNA]</scope>
    <source>
        <strain evidence="4">KCTC 42083</strain>
    </source>
</reference>
<organism evidence="3 4">
    <name type="scientific">Alcaligenes pakistanensis</name>
    <dbReference type="NCBI Taxonomy" id="1482717"/>
    <lineage>
        <taxon>Bacteria</taxon>
        <taxon>Pseudomonadati</taxon>
        <taxon>Pseudomonadota</taxon>
        <taxon>Betaproteobacteria</taxon>
        <taxon>Burkholderiales</taxon>
        <taxon>Alcaligenaceae</taxon>
        <taxon>Alcaligenes</taxon>
    </lineage>
</organism>
<comment type="caution">
    <text evidence="3">The sequence shown here is derived from an EMBL/GenBank/DDBJ whole genome shotgun (WGS) entry which is preliminary data.</text>
</comment>